<organism evidence="1 2">
    <name type="scientific">Roseimicrobium gellanilyticum</name>
    <dbReference type="NCBI Taxonomy" id="748857"/>
    <lineage>
        <taxon>Bacteria</taxon>
        <taxon>Pseudomonadati</taxon>
        <taxon>Verrucomicrobiota</taxon>
        <taxon>Verrucomicrobiia</taxon>
        <taxon>Verrucomicrobiales</taxon>
        <taxon>Verrucomicrobiaceae</taxon>
        <taxon>Roseimicrobium</taxon>
    </lineage>
</organism>
<dbReference type="Proteomes" id="UP000253426">
    <property type="component" value="Unassembled WGS sequence"/>
</dbReference>
<sequence length="59" mass="6598">MKRTIDAQDNAKLVDRVTVRTCYMTREALVKADLAPSNRARLWASSLTSYGDVIGHCLD</sequence>
<keyword evidence="2" id="KW-1185">Reference proteome</keyword>
<comment type="caution">
    <text evidence="1">The sequence shown here is derived from an EMBL/GenBank/DDBJ whole genome shotgun (WGS) entry which is preliminary data.</text>
</comment>
<evidence type="ECO:0000313" key="2">
    <source>
        <dbReference type="Proteomes" id="UP000253426"/>
    </source>
</evidence>
<proteinExistence type="predicted"/>
<dbReference type="EMBL" id="QNRR01000002">
    <property type="protein sequence ID" value="RBP45972.1"/>
    <property type="molecule type" value="Genomic_DNA"/>
</dbReference>
<name>A0A366HQN6_9BACT</name>
<gene>
    <name evidence="1" type="ORF">DES53_102357</name>
</gene>
<dbReference type="AlphaFoldDB" id="A0A366HQN6"/>
<accession>A0A366HQN6</accession>
<reference evidence="1 2" key="1">
    <citation type="submission" date="2018-06" db="EMBL/GenBank/DDBJ databases">
        <title>Genomic Encyclopedia of Type Strains, Phase IV (KMG-IV): sequencing the most valuable type-strain genomes for metagenomic binning, comparative biology and taxonomic classification.</title>
        <authorList>
            <person name="Goeker M."/>
        </authorList>
    </citation>
    <scope>NUCLEOTIDE SEQUENCE [LARGE SCALE GENOMIC DNA]</scope>
    <source>
        <strain evidence="1 2">DSM 25532</strain>
    </source>
</reference>
<protein>
    <submittedName>
        <fullName evidence="1">Uncharacterized protein</fullName>
    </submittedName>
</protein>
<evidence type="ECO:0000313" key="1">
    <source>
        <dbReference type="EMBL" id="RBP45972.1"/>
    </source>
</evidence>